<protein>
    <submittedName>
        <fullName evidence="1">Uncharacterized protein</fullName>
    </submittedName>
</protein>
<keyword evidence="2" id="KW-1185">Reference proteome</keyword>
<name>A0A1Q8Y940_9BURK</name>
<accession>A0A1Q8Y940</accession>
<sequence length="42" mass="4664">MPHYVSLATASWGQETLKPIYLYAHDVDAMAIELMAAGQRTL</sequence>
<reference evidence="1 2" key="1">
    <citation type="submission" date="2017-01" db="EMBL/GenBank/DDBJ databases">
        <title>Genome sequence of Rhodoferax antarcticus ANT.BR, a psychrophilic purple nonsulfur bacterium from an Antarctic microbial mat.</title>
        <authorList>
            <person name="Baker J."/>
            <person name="Riester C."/>
            <person name="Skinner B."/>
            <person name="Newell A."/>
            <person name="Swingley W."/>
            <person name="Madigan M."/>
            <person name="Jung D."/>
            <person name="Asao M."/>
            <person name="Chen M."/>
            <person name="Loughlin P."/>
            <person name="Pan H."/>
            <person name="Lin S."/>
            <person name="Li N."/>
            <person name="Shaw J."/>
            <person name="Prado M."/>
            <person name="Sherman C."/>
            <person name="Li X."/>
            <person name="Tang J."/>
            <person name="Blankenship R."/>
            <person name="Zhao T."/>
            <person name="Touchman J."/>
            <person name="Sattley M."/>
        </authorList>
    </citation>
    <scope>NUCLEOTIDE SEQUENCE [LARGE SCALE GENOMIC DNA]</scope>
    <source>
        <strain evidence="1 2">ANT.BR</strain>
    </source>
</reference>
<comment type="caution">
    <text evidence="1">The sequence shown here is derived from an EMBL/GenBank/DDBJ whole genome shotgun (WGS) entry which is preliminary data.</text>
</comment>
<dbReference type="AlphaFoldDB" id="A0A1Q8Y940"/>
<dbReference type="Proteomes" id="UP000185911">
    <property type="component" value="Unassembled WGS sequence"/>
</dbReference>
<proteinExistence type="predicted"/>
<gene>
    <name evidence="1" type="ORF">BLL52_4304</name>
</gene>
<evidence type="ECO:0000313" key="2">
    <source>
        <dbReference type="Proteomes" id="UP000185911"/>
    </source>
</evidence>
<dbReference type="EMBL" id="MSYM01000020">
    <property type="protein sequence ID" value="OLP04518.1"/>
    <property type="molecule type" value="Genomic_DNA"/>
</dbReference>
<organism evidence="1 2">
    <name type="scientific">Rhodoferax antarcticus ANT.BR</name>
    <dbReference type="NCBI Taxonomy" id="1111071"/>
    <lineage>
        <taxon>Bacteria</taxon>
        <taxon>Pseudomonadati</taxon>
        <taxon>Pseudomonadota</taxon>
        <taxon>Betaproteobacteria</taxon>
        <taxon>Burkholderiales</taxon>
        <taxon>Comamonadaceae</taxon>
        <taxon>Rhodoferax</taxon>
    </lineage>
</organism>
<evidence type="ECO:0000313" key="1">
    <source>
        <dbReference type="EMBL" id="OLP04518.1"/>
    </source>
</evidence>